<dbReference type="PROSITE" id="PS51450">
    <property type="entry name" value="LRR"/>
    <property type="match status" value="1"/>
</dbReference>
<accession>A0A0U5JG83</accession>
<dbReference type="EMBL" id="LN879502">
    <property type="protein sequence ID" value="CUI17618.1"/>
    <property type="molecule type" value="Genomic_DNA"/>
</dbReference>
<dbReference type="InterPro" id="IPR001611">
    <property type="entry name" value="Leu-rich_rpt"/>
</dbReference>
<dbReference type="Pfam" id="PF00560">
    <property type="entry name" value="LRR_1"/>
    <property type="match status" value="1"/>
</dbReference>
<dbReference type="Gene3D" id="3.80.10.10">
    <property type="entry name" value="Ribonuclease Inhibitor"/>
    <property type="match status" value="1"/>
</dbReference>
<protein>
    <submittedName>
        <fullName evidence="3">Uncharacterized protein</fullName>
    </submittedName>
</protein>
<name>A0A0U5JG83_9BACT</name>
<keyword evidence="1" id="KW-0433">Leucine-rich repeat</keyword>
<evidence type="ECO:0000313" key="4">
    <source>
        <dbReference type="Proteomes" id="UP000069902"/>
    </source>
</evidence>
<dbReference type="Proteomes" id="UP000069902">
    <property type="component" value="Chromosome cPNK"/>
</dbReference>
<keyword evidence="4" id="KW-1185">Reference proteome</keyword>
<evidence type="ECO:0000313" key="3">
    <source>
        <dbReference type="EMBL" id="CUI17618.1"/>
    </source>
</evidence>
<dbReference type="InterPro" id="IPR050216">
    <property type="entry name" value="LRR_domain-containing"/>
</dbReference>
<dbReference type="AlphaFoldDB" id="A0A0U5JG83"/>
<dbReference type="InterPro" id="IPR032675">
    <property type="entry name" value="LRR_dom_sf"/>
</dbReference>
<sequence length="298" mass="34205">MNNISTNASIHTVPNEILEFILSYTNYPSAIVFVCKEWREMNQNPQTTFAFLKDRKIRLGIEGVIEKSKTTADVARIAEIQTVFLARLKPTRLECLISKEKVNFFKTLPPSITTLLYFHELEQDLNLLTFFKVLEKQAGVLAKPQNEDGEQEGIRQQASRIREILKQNQAVLQTITKIDLARLGMTAVPEELNLLTEVVSVSLAMNNIHTIPTNFGSTWTKLNSLNLGFNQIEHLPVEFGREWKVLKSLDLSHNRIASFPDRFGANWLKLQHVEIQGNCSKITVEKLKKRWPKIDTYR</sequence>
<gene>
    <name evidence="3" type="ORF">PNK_2014</name>
</gene>
<evidence type="ECO:0000256" key="1">
    <source>
        <dbReference type="ARBA" id="ARBA00022614"/>
    </source>
</evidence>
<dbReference type="PATRIC" id="fig|389348.3.peg.2266"/>
<reference evidence="4" key="1">
    <citation type="submission" date="2015-09" db="EMBL/GenBank/DDBJ databases">
        <authorList>
            <person name="Bertelli C."/>
        </authorList>
    </citation>
    <scope>NUCLEOTIDE SEQUENCE [LARGE SCALE GENOMIC DNA]</scope>
    <source>
        <strain evidence="4">KNic</strain>
    </source>
</reference>
<dbReference type="STRING" id="389348.PNK_2014"/>
<keyword evidence="2" id="KW-0677">Repeat</keyword>
<evidence type="ECO:0000256" key="2">
    <source>
        <dbReference type="ARBA" id="ARBA00022737"/>
    </source>
</evidence>
<dbReference type="PANTHER" id="PTHR48051:SF1">
    <property type="entry name" value="RAS SUPPRESSOR PROTEIN 1"/>
    <property type="match status" value="1"/>
</dbReference>
<dbReference type="InParanoid" id="A0A0U5JG83"/>
<dbReference type="SUPFAM" id="SSF52058">
    <property type="entry name" value="L domain-like"/>
    <property type="match status" value="1"/>
</dbReference>
<dbReference type="InterPro" id="IPR003591">
    <property type="entry name" value="Leu-rich_rpt_typical-subtyp"/>
</dbReference>
<dbReference type="GO" id="GO:0005737">
    <property type="term" value="C:cytoplasm"/>
    <property type="evidence" value="ECO:0007669"/>
    <property type="project" value="TreeGrafter"/>
</dbReference>
<dbReference type="SMART" id="SM00369">
    <property type="entry name" value="LRR_TYP"/>
    <property type="match status" value="3"/>
</dbReference>
<dbReference type="PANTHER" id="PTHR48051">
    <property type="match status" value="1"/>
</dbReference>
<organism evidence="3 4">
    <name type="scientific">Candidatus Protochlamydia naegleriophila</name>
    <dbReference type="NCBI Taxonomy" id="389348"/>
    <lineage>
        <taxon>Bacteria</taxon>
        <taxon>Pseudomonadati</taxon>
        <taxon>Chlamydiota</taxon>
        <taxon>Chlamydiia</taxon>
        <taxon>Parachlamydiales</taxon>
        <taxon>Parachlamydiaceae</taxon>
        <taxon>Candidatus Protochlamydia</taxon>
    </lineage>
</organism>
<dbReference type="KEGG" id="pnl:PNK_2014"/>
<proteinExistence type="predicted"/>
<dbReference type="RefSeq" id="WP_059061826.1">
    <property type="nucleotide sequence ID" value="NZ_LN879502.1"/>
</dbReference>